<gene>
    <name evidence="2" type="ORF">RSE6_07338</name>
</gene>
<feature type="region of interest" description="Disordered" evidence="1">
    <location>
        <begin position="32"/>
        <end position="67"/>
    </location>
</feature>
<dbReference type="Proteomes" id="UP000177625">
    <property type="component" value="Unassembled WGS sequence"/>
</dbReference>
<evidence type="ECO:0000256" key="1">
    <source>
        <dbReference type="SAM" id="MobiDB-lite"/>
    </source>
</evidence>
<keyword evidence="3" id="KW-1185">Reference proteome</keyword>
<sequence>MANTQSDIILRSTHPFAQSQSRSQLSFQLALSSQSYPLPQHDERESPSSFNSNPQSREVPTQKQDYQNTQVVPPLHTLYEAEGILSPYDQPSLYGTPVLPQPLHPPAYQGPNSTDSLSNLPYPLLLLIMNKLPAESRAILGITTKRLSERLGPIFPSQSLCLATFPVGTPFRDLFRESKRRIREFIRLIARDIHDGRQACGRHLVIHGISTIADDADTTHDIVSRAHGIQAPAVHESATQGSNTQPSTDQDLSLIDEDLIQLHFDDPQSSSTSHPLNDARPPSKPTNSSQALIRINTQQWTPPTNSNAELQKRISLQFERLRGDSAFEGESAL</sequence>
<name>A0A1E1MCR4_RHYSE</name>
<evidence type="ECO:0000313" key="2">
    <source>
        <dbReference type="EMBL" id="CZT46838.1"/>
    </source>
</evidence>
<feature type="compositionally biased region" description="Polar residues" evidence="1">
    <location>
        <begin position="47"/>
        <end position="67"/>
    </location>
</feature>
<accession>A0A1E1MCR4</accession>
<protein>
    <recommendedName>
        <fullName evidence="4">F-box domain-containing protein</fullName>
    </recommendedName>
</protein>
<evidence type="ECO:0008006" key="4">
    <source>
        <dbReference type="Google" id="ProtNLM"/>
    </source>
</evidence>
<dbReference type="SUPFAM" id="SSF81383">
    <property type="entry name" value="F-box domain"/>
    <property type="match status" value="1"/>
</dbReference>
<dbReference type="AlphaFoldDB" id="A0A1E1MCR4"/>
<reference evidence="3" key="1">
    <citation type="submission" date="2016-03" db="EMBL/GenBank/DDBJ databases">
        <authorList>
            <person name="Guldener U."/>
        </authorList>
    </citation>
    <scope>NUCLEOTIDE SEQUENCE [LARGE SCALE GENOMIC DNA]</scope>
</reference>
<organism evidence="2 3">
    <name type="scientific">Rhynchosporium secalis</name>
    <name type="common">Barley scald fungus</name>
    <dbReference type="NCBI Taxonomy" id="38038"/>
    <lineage>
        <taxon>Eukaryota</taxon>
        <taxon>Fungi</taxon>
        <taxon>Dikarya</taxon>
        <taxon>Ascomycota</taxon>
        <taxon>Pezizomycotina</taxon>
        <taxon>Leotiomycetes</taxon>
        <taxon>Helotiales</taxon>
        <taxon>Ploettnerulaceae</taxon>
        <taxon>Rhynchosporium</taxon>
    </lineage>
</organism>
<evidence type="ECO:0000313" key="3">
    <source>
        <dbReference type="Proteomes" id="UP000177625"/>
    </source>
</evidence>
<dbReference type="InterPro" id="IPR036047">
    <property type="entry name" value="F-box-like_dom_sf"/>
</dbReference>
<proteinExistence type="predicted"/>
<feature type="region of interest" description="Disordered" evidence="1">
    <location>
        <begin position="265"/>
        <end position="289"/>
    </location>
</feature>
<dbReference type="EMBL" id="FJVC01000269">
    <property type="protein sequence ID" value="CZT46838.1"/>
    <property type="molecule type" value="Genomic_DNA"/>
</dbReference>